<dbReference type="Pfam" id="PF18735">
    <property type="entry name" value="HEPN_RiboL-PSP"/>
    <property type="match status" value="1"/>
</dbReference>
<dbReference type="Proteomes" id="UP000287300">
    <property type="component" value="Unassembled WGS sequence"/>
</dbReference>
<organism evidence="2 3">
    <name type="scientific">Acetobacter pasteurianus NBRC 3188</name>
    <dbReference type="NCBI Taxonomy" id="1226663"/>
    <lineage>
        <taxon>Bacteria</taxon>
        <taxon>Pseudomonadati</taxon>
        <taxon>Pseudomonadota</taxon>
        <taxon>Alphaproteobacteria</taxon>
        <taxon>Acetobacterales</taxon>
        <taxon>Acetobacteraceae</taxon>
        <taxon>Acetobacter</taxon>
    </lineage>
</organism>
<sequence>MMEIIRSDMEERETSLHILMDHIIKLTSQKKTINIIVILKASLYVALYNNVEATVYAVLEKVHCELSNIGFNDLSPALKSLMISYGIGKNNMQDKAKAKRIVKERFENENTKFPQLSEFLKRKSIFSGNLDARKLRVICKLYGMDDINFSQKTDRILIVKNKRNKISHGELSLLDAGKGISNNEMKNTIKDIHNTMTDFVSHCKKFLEIKIH</sequence>
<dbReference type="RefSeq" id="WP_124294889.1">
    <property type="nucleotide sequence ID" value="NZ_BDES01000002.1"/>
</dbReference>
<evidence type="ECO:0000313" key="3">
    <source>
        <dbReference type="Proteomes" id="UP000287300"/>
    </source>
</evidence>
<gene>
    <name evidence="2" type="ORF">NBRC3188_0100</name>
</gene>
<dbReference type="InterPro" id="IPR041519">
    <property type="entry name" value="HEPN_RiboL-PSP"/>
</dbReference>
<accession>A0A401WQ06</accession>
<feature type="domain" description="RiboL-PSP-HEPN" evidence="1">
    <location>
        <begin position="21"/>
        <end position="204"/>
    </location>
</feature>
<name>A0A401WQ06_ACEPA</name>
<proteinExistence type="predicted"/>
<dbReference type="AlphaFoldDB" id="A0A401WQ06"/>
<protein>
    <recommendedName>
        <fullName evidence="1">RiboL-PSP-HEPN domain-containing protein</fullName>
    </recommendedName>
</protein>
<dbReference type="EMBL" id="BDES01000002">
    <property type="protein sequence ID" value="GCD51403.1"/>
    <property type="molecule type" value="Genomic_DNA"/>
</dbReference>
<reference evidence="2 3" key="1">
    <citation type="submission" date="2016-06" db="EMBL/GenBank/DDBJ databases">
        <title>Acetobacter pasteurianus NBRC 3188 whole genome sequencing project.</title>
        <authorList>
            <person name="Matsutani M."/>
            <person name="Shiwa Y."/>
            <person name="Okamoto-Kainuma A."/>
            <person name="Ishikawa M."/>
            <person name="Koizumi Y."/>
            <person name="Yoshikawa H."/>
            <person name="Yakushi T."/>
            <person name="Matsushita K."/>
        </authorList>
    </citation>
    <scope>NUCLEOTIDE SEQUENCE [LARGE SCALE GENOMIC DNA]</scope>
    <source>
        <strain evidence="2 3">NBRC 3188</strain>
    </source>
</reference>
<comment type="caution">
    <text evidence="2">The sequence shown here is derived from an EMBL/GenBank/DDBJ whole genome shotgun (WGS) entry which is preliminary data.</text>
</comment>
<evidence type="ECO:0000313" key="2">
    <source>
        <dbReference type="EMBL" id="GCD51403.1"/>
    </source>
</evidence>
<evidence type="ECO:0000259" key="1">
    <source>
        <dbReference type="Pfam" id="PF18735"/>
    </source>
</evidence>